<sequence>MVVAAVACAWAWQLQEQLRQSEYALQGHETRIADLEARLSDTDEGMSQNAAVQAAKLRELDSEVRKLWDNVWKKSKERLGKLEATTKKQGTQIAANEKSISSTSSKVNSAAADLAKLKSVSGDLSRLMNSAKTNQAEVERVADTLNRINLDMAKLNRLVKANEEAVRSTDAFRRQVNASIAELESSVRILQAAP</sequence>
<evidence type="ECO:0000313" key="2">
    <source>
        <dbReference type="Proteomes" id="UP000235162"/>
    </source>
</evidence>
<organism evidence="1 2">
    <name type="scientific">Halioglobus japonicus</name>
    <dbReference type="NCBI Taxonomy" id="930805"/>
    <lineage>
        <taxon>Bacteria</taxon>
        <taxon>Pseudomonadati</taxon>
        <taxon>Pseudomonadota</taxon>
        <taxon>Gammaproteobacteria</taxon>
        <taxon>Cellvibrionales</taxon>
        <taxon>Halieaceae</taxon>
        <taxon>Halioglobus</taxon>
    </lineage>
</organism>
<proteinExistence type="predicted"/>
<dbReference type="AlphaFoldDB" id="A0AAP8SN10"/>
<gene>
    <name evidence="1" type="ORF">C0029_14775</name>
</gene>
<reference evidence="1 2" key="1">
    <citation type="submission" date="2018-01" db="EMBL/GenBank/DDBJ databases">
        <title>The draft genome sequence of Halioglobus japonicus S1-36.</title>
        <authorList>
            <person name="Du Z.-J."/>
            <person name="Shi M.-J."/>
        </authorList>
    </citation>
    <scope>NUCLEOTIDE SEQUENCE [LARGE SCALE GENOMIC DNA]</scope>
    <source>
        <strain evidence="1 2">S1-36</strain>
    </source>
</reference>
<dbReference type="SUPFAM" id="SSF46966">
    <property type="entry name" value="Spectrin repeat"/>
    <property type="match status" value="1"/>
</dbReference>
<dbReference type="EMBL" id="PKUR01000003">
    <property type="protein sequence ID" value="PLW85981.1"/>
    <property type="molecule type" value="Genomic_DNA"/>
</dbReference>
<protein>
    <submittedName>
        <fullName evidence="1">Uncharacterized protein</fullName>
    </submittedName>
</protein>
<dbReference type="KEGG" id="hja:BST95_06220"/>
<evidence type="ECO:0000313" key="1">
    <source>
        <dbReference type="EMBL" id="PLW85981.1"/>
    </source>
</evidence>
<name>A0AAP8SN10_9GAMM</name>
<accession>A0AAP8SN10</accession>
<keyword evidence="2" id="KW-1185">Reference proteome</keyword>
<dbReference type="Proteomes" id="UP000235162">
    <property type="component" value="Unassembled WGS sequence"/>
</dbReference>
<comment type="caution">
    <text evidence="1">The sequence shown here is derived from an EMBL/GenBank/DDBJ whole genome shotgun (WGS) entry which is preliminary data.</text>
</comment>